<evidence type="ECO:0000313" key="3">
    <source>
        <dbReference type="WBParaSite" id="OFLC_0001147801-mRNA-1"/>
    </source>
</evidence>
<keyword evidence="2" id="KW-1185">Reference proteome</keyword>
<dbReference type="Proteomes" id="UP000267606">
    <property type="component" value="Unassembled WGS sequence"/>
</dbReference>
<reference evidence="1 2" key="2">
    <citation type="submission" date="2018-11" db="EMBL/GenBank/DDBJ databases">
        <authorList>
            <consortium name="Pathogen Informatics"/>
        </authorList>
    </citation>
    <scope>NUCLEOTIDE SEQUENCE [LARGE SCALE GENOMIC DNA]</scope>
</reference>
<name>A0A183HVG6_9BILA</name>
<evidence type="ECO:0000313" key="1">
    <source>
        <dbReference type="EMBL" id="VDO76794.1"/>
    </source>
</evidence>
<organism evidence="3">
    <name type="scientific">Onchocerca flexuosa</name>
    <dbReference type="NCBI Taxonomy" id="387005"/>
    <lineage>
        <taxon>Eukaryota</taxon>
        <taxon>Metazoa</taxon>
        <taxon>Ecdysozoa</taxon>
        <taxon>Nematoda</taxon>
        <taxon>Chromadorea</taxon>
        <taxon>Rhabditida</taxon>
        <taxon>Spirurina</taxon>
        <taxon>Spiruromorpha</taxon>
        <taxon>Filarioidea</taxon>
        <taxon>Onchocercidae</taxon>
        <taxon>Onchocerca</taxon>
    </lineage>
</organism>
<dbReference type="EMBL" id="UZAJ01016622">
    <property type="protein sequence ID" value="VDO76794.1"/>
    <property type="molecule type" value="Genomic_DNA"/>
</dbReference>
<protein>
    <submittedName>
        <fullName evidence="1 3">Uncharacterized protein</fullName>
    </submittedName>
</protein>
<proteinExistence type="predicted"/>
<sequence>MSASVSTAVSTRVFYQHILQRTPAIIDSNRHNNQQTGTRIFLFCEQQRKETQ</sequence>
<gene>
    <name evidence="1" type="ORF">OFLC_LOCUS11481</name>
</gene>
<reference evidence="3" key="1">
    <citation type="submission" date="2016-06" db="UniProtKB">
        <authorList>
            <consortium name="WormBaseParasite"/>
        </authorList>
    </citation>
    <scope>IDENTIFICATION</scope>
</reference>
<dbReference type="WBParaSite" id="OFLC_0001147801-mRNA-1">
    <property type="protein sequence ID" value="OFLC_0001147801-mRNA-1"/>
    <property type="gene ID" value="OFLC_0001147801"/>
</dbReference>
<dbReference type="AlphaFoldDB" id="A0A183HVG6"/>
<accession>A0A183HVG6</accession>
<evidence type="ECO:0000313" key="2">
    <source>
        <dbReference type="Proteomes" id="UP000267606"/>
    </source>
</evidence>